<dbReference type="InterPro" id="IPR050304">
    <property type="entry name" value="MT-severing_AAA_ATPase"/>
</dbReference>
<feature type="domain" description="AAA+ ATPase" evidence="13">
    <location>
        <begin position="392"/>
        <end position="528"/>
    </location>
</feature>
<dbReference type="Pfam" id="PF02932">
    <property type="entry name" value="Neur_chan_memb"/>
    <property type="match status" value="1"/>
</dbReference>
<evidence type="ECO:0000256" key="4">
    <source>
        <dbReference type="ARBA" id="ARBA00022475"/>
    </source>
</evidence>
<dbReference type="GO" id="GO:0005230">
    <property type="term" value="F:extracellular ligand-gated monoatomic ion channel activity"/>
    <property type="evidence" value="ECO:0007669"/>
    <property type="project" value="InterPro"/>
</dbReference>
<keyword evidence="14" id="KW-1185">Reference proteome</keyword>
<keyword evidence="10 11" id="KW-0407">Ion channel</keyword>
<evidence type="ECO:0000256" key="7">
    <source>
        <dbReference type="ARBA" id="ARBA00022989"/>
    </source>
</evidence>
<dbReference type="GO" id="GO:0007033">
    <property type="term" value="P:vacuole organization"/>
    <property type="evidence" value="ECO:0007669"/>
    <property type="project" value="TreeGrafter"/>
</dbReference>
<dbReference type="PROSITE" id="PS00236">
    <property type="entry name" value="NEUROTR_ION_CHANNEL"/>
    <property type="match status" value="1"/>
</dbReference>
<dbReference type="PANTHER" id="PTHR23074">
    <property type="entry name" value="AAA DOMAIN-CONTAINING"/>
    <property type="match status" value="1"/>
</dbReference>
<dbReference type="CDD" id="cd18990">
    <property type="entry name" value="LGIC_ECD_GABAAR"/>
    <property type="match status" value="1"/>
</dbReference>
<dbReference type="InterPro" id="IPR027417">
    <property type="entry name" value="P-loop_NTPase"/>
</dbReference>
<evidence type="ECO:0000256" key="11">
    <source>
        <dbReference type="RuleBase" id="RU000687"/>
    </source>
</evidence>
<dbReference type="InterPro" id="IPR018000">
    <property type="entry name" value="Neurotransmitter_ion_chnl_CS"/>
</dbReference>
<feature type="region of interest" description="Disordered" evidence="12">
    <location>
        <begin position="1"/>
        <end position="29"/>
    </location>
</feature>
<keyword evidence="4" id="KW-1003">Cell membrane</keyword>
<dbReference type="GO" id="GO:0005524">
    <property type="term" value="F:ATP binding"/>
    <property type="evidence" value="ECO:0007669"/>
    <property type="project" value="InterPro"/>
</dbReference>
<evidence type="ECO:0000313" key="14">
    <source>
        <dbReference type="Proteomes" id="UP000095285"/>
    </source>
</evidence>
<dbReference type="WBParaSite" id="EN70_6109">
    <property type="protein sequence ID" value="EN70_6109"/>
    <property type="gene ID" value="EN70_6109"/>
</dbReference>
<dbReference type="InterPro" id="IPR028241">
    <property type="entry name" value="RAVE2/Rogdi"/>
</dbReference>
<reference evidence="14" key="1">
    <citation type="submission" date="2012-04" db="EMBL/GenBank/DDBJ databases">
        <title>The Genome Sequence of Loa loa.</title>
        <authorList>
            <consortium name="The Broad Institute Genome Sequencing Platform"/>
            <consortium name="Broad Institute Genome Sequencing Center for Infectious Disease"/>
            <person name="Nutman T.B."/>
            <person name="Fink D.L."/>
            <person name="Russ C."/>
            <person name="Young S."/>
            <person name="Zeng Q."/>
            <person name="Gargeya S."/>
            <person name="Alvarado L."/>
            <person name="Berlin A."/>
            <person name="Chapman S.B."/>
            <person name="Chen Z."/>
            <person name="Freedman E."/>
            <person name="Gellesch M."/>
            <person name="Goldberg J."/>
            <person name="Griggs A."/>
            <person name="Gujja S."/>
            <person name="Heilman E.R."/>
            <person name="Heiman D."/>
            <person name="Howarth C."/>
            <person name="Mehta T."/>
            <person name="Neiman D."/>
            <person name="Pearson M."/>
            <person name="Roberts A."/>
            <person name="Saif S."/>
            <person name="Shea T."/>
            <person name="Shenoy N."/>
            <person name="Sisk P."/>
            <person name="Stolte C."/>
            <person name="Sykes S."/>
            <person name="White J."/>
            <person name="Yandava C."/>
            <person name="Haas B."/>
            <person name="Henn M.R."/>
            <person name="Nusbaum C."/>
            <person name="Birren B."/>
        </authorList>
    </citation>
    <scope>NUCLEOTIDE SEQUENCE [LARGE SCALE GENOMIC DNA]</scope>
</reference>
<dbReference type="PRINTS" id="PR00253">
    <property type="entry name" value="GABAARECEPTR"/>
</dbReference>
<dbReference type="Pfam" id="PF10259">
    <property type="entry name" value="Rogdi_lz"/>
    <property type="match status" value="1"/>
</dbReference>
<dbReference type="Pfam" id="PF02931">
    <property type="entry name" value="Neur_chan_LBD"/>
    <property type="match status" value="1"/>
</dbReference>
<dbReference type="Gene3D" id="1.10.8.60">
    <property type="match status" value="1"/>
</dbReference>
<evidence type="ECO:0000259" key="13">
    <source>
        <dbReference type="SMART" id="SM00382"/>
    </source>
</evidence>
<evidence type="ECO:0000256" key="12">
    <source>
        <dbReference type="SAM" id="MobiDB-lite"/>
    </source>
</evidence>
<evidence type="ECO:0000256" key="3">
    <source>
        <dbReference type="ARBA" id="ARBA00022448"/>
    </source>
</evidence>
<dbReference type="eggNOG" id="KOG3992">
    <property type="taxonomic scope" value="Eukaryota"/>
</dbReference>
<dbReference type="AlphaFoldDB" id="A0A1I7VTI8"/>
<evidence type="ECO:0000256" key="5">
    <source>
        <dbReference type="ARBA" id="ARBA00022692"/>
    </source>
</evidence>
<dbReference type="Pfam" id="PF00004">
    <property type="entry name" value="AAA"/>
    <property type="match status" value="1"/>
</dbReference>
<protein>
    <submittedName>
        <fullName evidence="15">AAA domain-containing protein</fullName>
    </submittedName>
</protein>
<evidence type="ECO:0000256" key="10">
    <source>
        <dbReference type="ARBA" id="ARBA00023303"/>
    </source>
</evidence>
<dbReference type="Gene3D" id="1.20.58.390">
    <property type="entry name" value="Neurotransmitter-gated ion-channel transmembrane domain"/>
    <property type="match status" value="1"/>
</dbReference>
<dbReference type="GO" id="GO:0004888">
    <property type="term" value="F:transmembrane signaling receptor activity"/>
    <property type="evidence" value="ECO:0007669"/>
    <property type="project" value="InterPro"/>
</dbReference>
<dbReference type="GO" id="GO:0016197">
    <property type="term" value="P:endosomal transport"/>
    <property type="evidence" value="ECO:0007669"/>
    <property type="project" value="TreeGrafter"/>
</dbReference>
<keyword evidence="5 11" id="KW-0812">Transmembrane</keyword>
<organism evidence="14 15">
    <name type="scientific">Loa loa</name>
    <name type="common">Eye worm</name>
    <name type="synonym">Filaria loa</name>
    <dbReference type="NCBI Taxonomy" id="7209"/>
    <lineage>
        <taxon>Eukaryota</taxon>
        <taxon>Metazoa</taxon>
        <taxon>Ecdysozoa</taxon>
        <taxon>Nematoda</taxon>
        <taxon>Chromadorea</taxon>
        <taxon>Rhabditida</taxon>
        <taxon>Spirurina</taxon>
        <taxon>Spiruromorpha</taxon>
        <taxon>Filarioidea</taxon>
        <taxon>Onchocercidae</taxon>
        <taxon>Loa</taxon>
    </lineage>
</organism>
<dbReference type="Gene3D" id="2.70.170.10">
    <property type="entry name" value="Neurotransmitter-gated ion-channel ligand-binding domain"/>
    <property type="match status" value="1"/>
</dbReference>
<evidence type="ECO:0000256" key="2">
    <source>
        <dbReference type="ARBA" id="ARBA00004236"/>
    </source>
</evidence>
<dbReference type="PROSITE" id="PS00674">
    <property type="entry name" value="AAA"/>
    <property type="match status" value="1"/>
</dbReference>
<dbReference type="InterPro" id="IPR036719">
    <property type="entry name" value="Neuro-gated_channel_TM_sf"/>
</dbReference>
<evidence type="ECO:0000256" key="1">
    <source>
        <dbReference type="ARBA" id="ARBA00004141"/>
    </source>
</evidence>
<feature type="compositionally biased region" description="Basic and acidic residues" evidence="12">
    <location>
        <begin position="9"/>
        <end position="18"/>
    </location>
</feature>
<dbReference type="InterPro" id="IPR003960">
    <property type="entry name" value="ATPase_AAA_CS"/>
</dbReference>
<dbReference type="InterPro" id="IPR003959">
    <property type="entry name" value="ATPase_AAA_core"/>
</dbReference>
<keyword evidence="9 11" id="KW-0472">Membrane</keyword>
<keyword evidence="6" id="KW-0732">Signal</keyword>
<feature type="transmembrane region" description="Helical" evidence="11">
    <location>
        <begin position="1150"/>
        <end position="1168"/>
    </location>
</feature>
<dbReference type="InterPro" id="IPR003593">
    <property type="entry name" value="AAA+_ATPase"/>
</dbReference>
<dbReference type="GO" id="GO:0005886">
    <property type="term" value="C:plasma membrane"/>
    <property type="evidence" value="ECO:0007669"/>
    <property type="project" value="UniProtKB-SubCell"/>
</dbReference>
<dbReference type="SMART" id="SM00382">
    <property type="entry name" value="AAA"/>
    <property type="match status" value="1"/>
</dbReference>
<dbReference type="Proteomes" id="UP000095285">
    <property type="component" value="Unassembled WGS sequence"/>
</dbReference>
<feature type="transmembrane region" description="Helical" evidence="11">
    <location>
        <begin position="938"/>
        <end position="960"/>
    </location>
</feature>
<accession>A0A1I7VTI8</accession>
<sequence length="1173" mass="134355">MDEVDIDTETVHRQLGRDDDNDSISRSSSESKEERALVIQRGLLAEQHWFQNLETIGIFVKLENILRAICRRMNLSAKVDSSIKLGAENPTAEKLSLVQRTGVEVFKCSVMLLGENVIQTEVIIKYPKMSGGVYRGTAQPDVQWKLQQLQDADNYYVQALSVLVQKLKWIRQISPDDMSKVSSTVITIVAKVTNLIGQARSTLCMPEKHTLLELCNSAITRCFHPPLPPDLVFSYYINTNRLVCAAYQATPKTNGAQGLTVILTDCLLPQLMDVLFLTDQALNVAQQFNYNIARISFGRKPKTKKHWILNRDVGNYKAEGSARHTADTPSDTLDSFHSGRREAIERTIVRDKSQLPTIDDIVGQIEAKKALMEAVVDPVLYPEWFATSGHNPWRCVLLYGPPGTGKTRLAQSVAREMNTRFYQVTSSDLISTWSGQSEKLIRELFDHALAHNGSSVIFIDEIDSLCRIRQVTEDDNIRRVKTELFLQLQRLHSSLSSVLLICATNCPWELDAAFLRRFEKRIFVGLPDAASRRILFKKFLNKLTVSSDIDWNVLETVTDGFSGDDLRRFAREVAFLHFNKFKELYNVHCGVSKSCLVAQIPVTAEYFEQTLRKFSPTVDGFTLSRPSWQHERLPLNSRSMHYLNRLLLISIICSSSQFNFIHSRQTMYRKNSRILRRLSRLYDWQMDEYGGLRPVIESINGKQEQLQYPHYHQSAFSAGDKMKRQQNCANDSFILETILKKYNRHKIPGDSVIVQVEVWVQEITTISDITSDFQLDIYISEMWLDPALDYSWMQPCKYNLSLNSVLLERLWTPNSCFINSKTADIHRSPFPNIFLMIYSNGSVWTNYRLKLQGPCTMDLTRFPFDNVTCSLTFESFNYNTDEVQMIWSPLGVSKMREKMELADYELTGIENLRKTEPYPAGFWHELTMKFHFKRRAGWYILQAYLPTYLTICISWISFALGSKAIPARTMLGVNSLLAMTFQFGNIIRNLPRVSYVKAIDVWMLSCMTFVFCSLLELAWVGYLSREEVDTSKPVIAKVSPTTHQDDDSIKLMHQDRYETNSLLPRRRPATEEDNALISLARGNDYGYIPPGYGLNDHLKATMASIAGPCGCLQREPIPNTKSYSPIPMSSYDPASLSKQREQATQYIDKLSAVLFPTLFSVFNIAYWYHYLKD</sequence>
<keyword evidence="8 11" id="KW-0406">Ion transport</keyword>
<comment type="caution">
    <text evidence="11">Lacks conserved residue(s) required for the propagation of feature annotation.</text>
</comment>
<dbReference type="InterPro" id="IPR036734">
    <property type="entry name" value="Neur_chan_lig-bd_sf"/>
</dbReference>
<evidence type="ECO:0000256" key="6">
    <source>
        <dbReference type="ARBA" id="ARBA00022729"/>
    </source>
</evidence>
<dbReference type="GO" id="GO:0016887">
    <property type="term" value="F:ATP hydrolysis activity"/>
    <property type="evidence" value="ECO:0007669"/>
    <property type="project" value="InterPro"/>
</dbReference>
<comment type="similarity">
    <text evidence="11">Belongs to the ligand-gated ion channel (TC 1.A.9) family.</text>
</comment>
<dbReference type="InterPro" id="IPR006201">
    <property type="entry name" value="Neur_channel"/>
</dbReference>
<dbReference type="InterPro" id="IPR006029">
    <property type="entry name" value="Neurotrans-gated_channel_TM"/>
</dbReference>
<dbReference type="CDD" id="cd19049">
    <property type="entry name" value="LGIC_TM_anion"/>
    <property type="match status" value="1"/>
</dbReference>
<keyword evidence="7 11" id="KW-1133">Transmembrane helix</keyword>
<feature type="transmembrane region" description="Helical" evidence="11">
    <location>
        <begin position="1001"/>
        <end position="1023"/>
    </location>
</feature>
<dbReference type="InterPro" id="IPR006202">
    <property type="entry name" value="Neur_chan_lig-bd"/>
</dbReference>
<dbReference type="SUPFAM" id="SSF63712">
    <property type="entry name" value="Nicotinic receptor ligand binding domain-like"/>
    <property type="match status" value="1"/>
</dbReference>
<evidence type="ECO:0000256" key="8">
    <source>
        <dbReference type="ARBA" id="ARBA00023065"/>
    </source>
</evidence>
<dbReference type="Gene3D" id="3.40.50.300">
    <property type="entry name" value="P-loop containing nucleotide triphosphate hydrolases"/>
    <property type="match status" value="1"/>
</dbReference>
<dbReference type="InterPro" id="IPR006028">
    <property type="entry name" value="GABAA/Glycine_rcpt"/>
</dbReference>
<dbReference type="PRINTS" id="PR00252">
    <property type="entry name" value="NRIONCHANNEL"/>
</dbReference>
<keyword evidence="3 11" id="KW-0813">Transport</keyword>
<dbReference type="SUPFAM" id="SSF52540">
    <property type="entry name" value="P-loop containing nucleoside triphosphate hydrolases"/>
    <property type="match status" value="1"/>
</dbReference>
<dbReference type="InterPro" id="IPR038050">
    <property type="entry name" value="Neuro_actylchol_rec"/>
</dbReference>
<dbReference type="SUPFAM" id="SSF90112">
    <property type="entry name" value="Neurotransmitter-gated ion-channel transmembrane pore"/>
    <property type="match status" value="1"/>
</dbReference>
<dbReference type="PANTHER" id="PTHR23074:SF72">
    <property type="entry name" value="VACUOLAR PROTEIN SORTING-ASSOCIATED PROTEIN 4B"/>
    <property type="match status" value="1"/>
</dbReference>
<reference evidence="15" key="2">
    <citation type="submission" date="2016-11" db="UniProtKB">
        <authorList>
            <consortium name="WormBaseParasite"/>
        </authorList>
    </citation>
    <scope>IDENTIFICATION</scope>
</reference>
<comment type="subcellular location">
    <subcellularLocation>
        <location evidence="2">Cell membrane</location>
    </subcellularLocation>
    <subcellularLocation>
        <location evidence="1">Membrane</location>
        <topology evidence="1">Multi-pass membrane protein</topology>
    </subcellularLocation>
</comment>
<evidence type="ECO:0000256" key="9">
    <source>
        <dbReference type="ARBA" id="ARBA00023136"/>
    </source>
</evidence>
<evidence type="ECO:0000313" key="15">
    <source>
        <dbReference type="WBParaSite" id="EN70_6109"/>
    </source>
</evidence>
<proteinExistence type="inferred from homology"/>
<name>A0A1I7VTI8_LOALO</name>